<dbReference type="Gene3D" id="3.40.50.1110">
    <property type="entry name" value="SGNH hydrolase"/>
    <property type="match status" value="2"/>
</dbReference>
<evidence type="ECO:0000313" key="5">
    <source>
        <dbReference type="EnsemblPlants" id="TraesCS5A02G517500.1"/>
    </source>
</evidence>
<feature type="signal peptide" evidence="4">
    <location>
        <begin position="1"/>
        <end position="16"/>
    </location>
</feature>
<accession>A0A3B6KTK1</accession>
<dbReference type="InterPro" id="IPR036514">
    <property type="entry name" value="SGNH_hydro_sf"/>
</dbReference>
<dbReference type="OMA" id="PYYGIDM"/>
<dbReference type="EnsemblPlants" id="TraesCS5A02G517500.1">
    <property type="protein sequence ID" value="TraesCS5A02G517500.1"/>
    <property type="gene ID" value="TraesCS5A02G517500"/>
</dbReference>
<sequence>MKGVVAGLVMVLSALAGFGPGKTARAVPAVYVLGDSSLDVGNNNYLPGESVPRANKPFHGVDFPGPGGPKPTGRFSNGYNVADFIGAGILDSTDLYMMGARKIGIINVGLSGCIPMVRAHDATGTCNDGTNELAAGFNGALESFLADLAARLPGLACSLADGFAHRQALIADPQAQGFVNATSACCGSGRLGGEARCLPTSNLCGDRDGYVYWDWVHATQRAAEMAAEAFFHGPAQFTMPLTFKQLAEKKGADLMEQ</sequence>
<feature type="chain" id="PRO_5043177034" description="GDSL esterase/lipase" evidence="4">
    <location>
        <begin position="17"/>
        <end position="257"/>
    </location>
</feature>
<dbReference type="GO" id="GO:0016788">
    <property type="term" value="F:hydrolase activity, acting on ester bonds"/>
    <property type="evidence" value="ECO:0007669"/>
    <property type="project" value="InterPro"/>
</dbReference>
<keyword evidence="3" id="KW-0442">Lipid degradation</keyword>
<dbReference type="PANTHER" id="PTHR45648:SF46">
    <property type="entry name" value="OS06G0725100 PROTEIN"/>
    <property type="match status" value="1"/>
</dbReference>
<comment type="similarity">
    <text evidence="1">Belongs to the 'GDSL' lipolytic enzyme family.</text>
</comment>
<keyword evidence="4" id="KW-0732">Signal</keyword>
<keyword evidence="3" id="KW-0443">Lipid metabolism</keyword>
<evidence type="ECO:0000313" key="6">
    <source>
        <dbReference type="Proteomes" id="UP000019116"/>
    </source>
</evidence>
<dbReference type="Gramene" id="TraesCS5A02G517500.1">
    <property type="protein sequence ID" value="TraesCS5A02G517500.1"/>
    <property type="gene ID" value="TraesCS5A02G517500"/>
</dbReference>
<proteinExistence type="inferred from homology"/>
<keyword evidence="6" id="KW-1185">Reference proteome</keyword>
<evidence type="ECO:0000256" key="3">
    <source>
        <dbReference type="ARBA" id="ARBA00022963"/>
    </source>
</evidence>
<dbReference type="Proteomes" id="UP000019116">
    <property type="component" value="Chromosome 5A"/>
</dbReference>
<evidence type="ECO:0000256" key="4">
    <source>
        <dbReference type="SAM" id="SignalP"/>
    </source>
</evidence>
<reference evidence="5" key="2">
    <citation type="submission" date="2018-10" db="UniProtKB">
        <authorList>
            <consortium name="EnsemblPlants"/>
        </authorList>
    </citation>
    <scope>IDENTIFICATION</scope>
</reference>
<dbReference type="PANTHER" id="PTHR45648">
    <property type="entry name" value="GDSL LIPASE/ACYLHYDROLASE FAMILY PROTEIN (AFU_ORTHOLOGUE AFUA_4G14700)"/>
    <property type="match status" value="1"/>
</dbReference>
<reference evidence="5" key="1">
    <citation type="submission" date="2018-08" db="EMBL/GenBank/DDBJ databases">
        <authorList>
            <person name="Rossello M."/>
        </authorList>
    </citation>
    <scope>NUCLEOTIDE SEQUENCE [LARGE SCALE GENOMIC DNA]</scope>
    <source>
        <strain evidence="5">cv. Chinese Spring</strain>
    </source>
</reference>
<dbReference type="AlphaFoldDB" id="A0A3B6KTK1"/>
<dbReference type="InterPro" id="IPR051058">
    <property type="entry name" value="GDSL_Est/Lipase"/>
</dbReference>
<dbReference type="OrthoDB" id="1600564at2759"/>
<dbReference type="InterPro" id="IPR001087">
    <property type="entry name" value="GDSL"/>
</dbReference>
<dbReference type="GO" id="GO:0016042">
    <property type="term" value="P:lipid catabolic process"/>
    <property type="evidence" value="ECO:0007669"/>
    <property type="project" value="UniProtKB-KW"/>
</dbReference>
<evidence type="ECO:0008006" key="7">
    <source>
        <dbReference type="Google" id="ProtNLM"/>
    </source>
</evidence>
<evidence type="ECO:0000256" key="1">
    <source>
        <dbReference type="ARBA" id="ARBA00008668"/>
    </source>
</evidence>
<dbReference type="SMR" id="A0A3B6KTK1"/>
<protein>
    <recommendedName>
        <fullName evidence="7">GDSL esterase/lipase</fullName>
    </recommendedName>
</protein>
<dbReference type="STRING" id="4565.A0A3B6KTK1"/>
<organism evidence="5">
    <name type="scientific">Triticum aestivum</name>
    <name type="common">Wheat</name>
    <dbReference type="NCBI Taxonomy" id="4565"/>
    <lineage>
        <taxon>Eukaryota</taxon>
        <taxon>Viridiplantae</taxon>
        <taxon>Streptophyta</taxon>
        <taxon>Embryophyta</taxon>
        <taxon>Tracheophyta</taxon>
        <taxon>Spermatophyta</taxon>
        <taxon>Magnoliopsida</taxon>
        <taxon>Liliopsida</taxon>
        <taxon>Poales</taxon>
        <taxon>Poaceae</taxon>
        <taxon>BOP clade</taxon>
        <taxon>Pooideae</taxon>
        <taxon>Triticodae</taxon>
        <taxon>Triticeae</taxon>
        <taxon>Triticinae</taxon>
        <taxon>Triticum</taxon>
    </lineage>
</organism>
<keyword evidence="2" id="KW-0378">Hydrolase</keyword>
<evidence type="ECO:0000256" key="2">
    <source>
        <dbReference type="ARBA" id="ARBA00022801"/>
    </source>
</evidence>
<name>A0A3B6KTK1_WHEAT</name>
<dbReference type="Pfam" id="PF00657">
    <property type="entry name" value="Lipase_GDSL"/>
    <property type="match status" value="1"/>
</dbReference>
<dbReference type="Gramene" id="TraesCS5A03G1211000.1">
    <property type="protein sequence ID" value="TraesCS5A03G1211000.1.CDS"/>
    <property type="gene ID" value="TraesCS5A03G1211000"/>
</dbReference>